<feature type="domain" description="FAD-binding FR-type" evidence="7">
    <location>
        <begin position="396"/>
        <end position="496"/>
    </location>
</feature>
<dbReference type="KEGG" id="simp:C6571_06295"/>
<dbReference type="Proteomes" id="UP000239326">
    <property type="component" value="Chromosome"/>
</dbReference>
<dbReference type="Gene3D" id="3.40.50.80">
    <property type="entry name" value="Nucleotide-binding domain of ferredoxin-NADP reductase (FNR) module"/>
    <property type="match status" value="1"/>
</dbReference>
<dbReference type="GO" id="GO:0016491">
    <property type="term" value="F:oxidoreductase activity"/>
    <property type="evidence" value="ECO:0007669"/>
    <property type="project" value="InterPro"/>
</dbReference>
<dbReference type="Gene3D" id="1.20.810.10">
    <property type="entry name" value="Cytochrome Bc1 Complex, Chain C"/>
    <property type="match status" value="1"/>
</dbReference>
<evidence type="ECO:0000313" key="8">
    <source>
        <dbReference type="EMBL" id="AVO40949.1"/>
    </source>
</evidence>
<dbReference type="Gene3D" id="2.40.30.10">
    <property type="entry name" value="Translation factors"/>
    <property type="match status" value="1"/>
</dbReference>
<evidence type="ECO:0000313" key="9">
    <source>
        <dbReference type="Proteomes" id="UP000239326"/>
    </source>
</evidence>
<keyword evidence="3" id="KW-0411">Iron-sulfur</keyword>
<dbReference type="InterPro" id="IPR027387">
    <property type="entry name" value="Cytb/b6-like_sf"/>
</dbReference>
<evidence type="ECO:0000259" key="7">
    <source>
        <dbReference type="PROSITE" id="PS51384"/>
    </source>
</evidence>
<gene>
    <name evidence="8" type="ORF">C6571_06295</name>
</gene>
<feature type="transmembrane region" description="Helical" evidence="4">
    <location>
        <begin position="86"/>
        <end position="104"/>
    </location>
</feature>
<dbReference type="GO" id="GO:0051537">
    <property type="term" value="F:2 iron, 2 sulfur cluster binding"/>
    <property type="evidence" value="ECO:0007669"/>
    <property type="project" value="UniProtKB-KW"/>
</dbReference>
<dbReference type="Pfam" id="PF00033">
    <property type="entry name" value="Cytochrome_B"/>
    <property type="match status" value="1"/>
</dbReference>
<dbReference type="SUPFAM" id="SSF63380">
    <property type="entry name" value="Riboflavin synthase domain-like"/>
    <property type="match status" value="1"/>
</dbReference>
<dbReference type="InterPro" id="IPR005797">
    <property type="entry name" value="Cyt_b/b6_N"/>
</dbReference>
<keyword evidence="4" id="KW-0812">Transmembrane</keyword>
<keyword evidence="4" id="KW-1133">Transmembrane helix</keyword>
<dbReference type="SUPFAM" id="SSF81342">
    <property type="entry name" value="Transmembrane di-heme cytochromes"/>
    <property type="match status" value="1"/>
</dbReference>
<evidence type="ECO:0000256" key="1">
    <source>
        <dbReference type="ARBA" id="ARBA00001974"/>
    </source>
</evidence>
<dbReference type="PRINTS" id="PR00410">
    <property type="entry name" value="PHEHYDRXLASE"/>
</dbReference>
<dbReference type="Gene3D" id="3.10.20.30">
    <property type="match status" value="1"/>
</dbReference>
<dbReference type="PANTHER" id="PTHR47354:SF5">
    <property type="entry name" value="PROTEIN RFBI"/>
    <property type="match status" value="1"/>
</dbReference>
<comment type="subunit">
    <text evidence="2">The main subunits of complex b-c1 are: cytochrome b, cytochrome c1 and the Rieske protein.</text>
</comment>
<feature type="domain" description="2Fe-2S ferredoxin-type" evidence="6">
    <location>
        <begin position="296"/>
        <end position="389"/>
    </location>
</feature>
<dbReference type="PROSITE" id="PS51002">
    <property type="entry name" value="CYTB_NTER"/>
    <property type="match status" value="1"/>
</dbReference>
<dbReference type="InterPro" id="IPR016174">
    <property type="entry name" value="Di-haem_cyt_TM"/>
</dbReference>
<dbReference type="AlphaFoldDB" id="A0A2S0MYJ7"/>
<dbReference type="InterPro" id="IPR017938">
    <property type="entry name" value="Riboflavin_synthase-like_b-brl"/>
</dbReference>
<keyword evidence="9" id="KW-1185">Reference proteome</keyword>
<dbReference type="InterPro" id="IPR001041">
    <property type="entry name" value="2Fe-2S_ferredoxin-type"/>
</dbReference>
<dbReference type="EMBL" id="CP027669">
    <property type="protein sequence ID" value="AVO40949.1"/>
    <property type="molecule type" value="Genomic_DNA"/>
</dbReference>
<dbReference type="InterPro" id="IPR039261">
    <property type="entry name" value="FNR_nucleotide-bd"/>
</dbReference>
<keyword evidence="3" id="KW-0408">Iron</keyword>
<dbReference type="InterPro" id="IPR008333">
    <property type="entry name" value="Cbr1-like_FAD-bd_dom"/>
</dbReference>
<accession>A0A2S0MYJ7</accession>
<protein>
    <submittedName>
        <fullName evidence="8">Ferredoxin-NAD reductase</fullName>
    </submittedName>
</protein>
<dbReference type="OrthoDB" id="9806195at2"/>
<keyword evidence="3" id="KW-0001">2Fe-2S</keyword>
<dbReference type="PROSITE" id="PS51085">
    <property type="entry name" value="2FE2S_FER_2"/>
    <property type="match status" value="1"/>
</dbReference>
<sequence>MKAIQSALQWLFMRVEDLFNRAFGDRINPLYHLGSITFFLFWIVSGSGLYLYAFFETGVTGAYDSVQSLTHGQWWFGGILRSVHRYASDAMVLTMMLHMLRYFAFNLFHGFRWFSWVTGVALIWLVYASGVNGYMLPWDALAQYVTVTSFEWLDWLPPFSGTLMRNFVYADSVSDRFFSLLSFLHIGLPLVVLLLMWIHVQRVPKARTTPPRPVVIGLVSTLLVMSLAAPVLSQGGAANLAKAVMSVQLDWFLLALYPLLSQWPLGQVWALVSGITLVLLLLPLWPQGRRAAQGTLHATVRGEGATAAEFTLRPGETLLDAGLRAGLALPYECRNGACGLCLCSMEQGTVEQRPYQKSALSDAQLARGLALMCCAVPNGDVVIAVDGFTGASATEVPQYQARVVNMEHLADDVMRLRLELPGASRLDFEAGQYIDIVLEDGERRAFSFANSPQDNALIELHVRLVPGGRFTTHVFEGMQVGDTITFEGPRGQFTLRDGTQPILFIAGATGFAPIKSIVLDAFARGLTRPMRLYWGVRHPKDLYMLALCEEWQRQYPNFSVVPVVSEPESGDGWEGRIGLVHDAMLADFPDLSGHEVYLCGSVRMVETAIPAFLAQGLAEGACFSDAFVPAARPIAAEATESGVQSPSV</sequence>
<dbReference type="GO" id="GO:0016020">
    <property type="term" value="C:membrane"/>
    <property type="evidence" value="ECO:0007669"/>
    <property type="project" value="InterPro"/>
</dbReference>
<evidence type="ECO:0000256" key="4">
    <source>
        <dbReference type="SAM" id="Phobius"/>
    </source>
</evidence>
<dbReference type="InterPro" id="IPR036010">
    <property type="entry name" value="2Fe-2S_ferredoxin-like_sf"/>
</dbReference>
<dbReference type="Pfam" id="PF00111">
    <property type="entry name" value="Fer2"/>
    <property type="match status" value="1"/>
</dbReference>
<keyword evidence="3" id="KW-0479">Metal-binding</keyword>
<feature type="transmembrane region" description="Helical" evidence="4">
    <location>
        <begin position="30"/>
        <end position="55"/>
    </location>
</feature>
<name>A0A2S0MYJ7_9BURK</name>
<dbReference type="SUPFAM" id="SSF54292">
    <property type="entry name" value="2Fe-2S ferredoxin-like"/>
    <property type="match status" value="1"/>
</dbReference>
<dbReference type="PANTHER" id="PTHR47354">
    <property type="entry name" value="NADH OXIDOREDUCTASE HCR"/>
    <property type="match status" value="1"/>
</dbReference>
<dbReference type="GO" id="GO:0022904">
    <property type="term" value="P:respiratory electron transport chain"/>
    <property type="evidence" value="ECO:0007669"/>
    <property type="project" value="InterPro"/>
</dbReference>
<evidence type="ECO:0000259" key="6">
    <source>
        <dbReference type="PROSITE" id="PS51085"/>
    </source>
</evidence>
<organism evidence="8 9">
    <name type="scientific">Simplicispira suum</name>
    <dbReference type="NCBI Taxonomy" id="2109915"/>
    <lineage>
        <taxon>Bacteria</taxon>
        <taxon>Pseudomonadati</taxon>
        <taxon>Pseudomonadota</taxon>
        <taxon>Betaproteobacteria</taxon>
        <taxon>Burkholderiales</taxon>
        <taxon>Comamonadaceae</taxon>
        <taxon>Simplicispira</taxon>
    </lineage>
</organism>
<feature type="domain" description="Cytochrome b/b6 N-terminal region profile" evidence="5">
    <location>
        <begin position="1"/>
        <end position="212"/>
    </location>
</feature>
<dbReference type="InterPro" id="IPR050415">
    <property type="entry name" value="MRET"/>
</dbReference>
<comment type="cofactor">
    <cofactor evidence="1">
        <name>FAD</name>
        <dbReference type="ChEBI" id="CHEBI:57692"/>
    </cofactor>
</comment>
<dbReference type="Pfam" id="PF00175">
    <property type="entry name" value="NAD_binding_1"/>
    <property type="match status" value="1"/>
</dbReference>
<feature type="transmembrane region" description="Helical" evidence="4">
    <location>
        <begin position="177"/>
        <end position="200"/>
    </location>
</feature>
<evidence type="ECO:0000256" key="3">
    <source>
        <dbReference type="ARBA" id="ARBA00022714"/>
    </source>
</evidence>
<reference evidence="8 9" key="1">
    <citation type="submission" date="2018-03" db="EMBL/GenBank/DDBJ databases">
        <title>Genome sequencing of Simplicispira sp.</title>
        <authorList>
            <person name="Kim S.-J."/>
            <person name="Heo J."/>
            <person name="Kwon S.-W."/>
        </authorList>
    </citation>
    <scope>NUCLEOTIDE SEQUENCE [LARGE SCALE GENOMIC DNA]</scope>
    <source>
        <strain evidence="8 9">SC1-8</strain>
    </source>
</reference>
<feature type="transmembrane region" description="Helical" evidence="4">
    <location>
        <begin position="212"/>
        <end position="233"/>
    </location>
</feature>
<feature type="transmembrane region" description="Helical" evidence="4">
    <location>
        <begin position="111"/>
        <end position="130"/>
    </location>
</feature>
<dbReference type="Pfam" id="PF00970">
    <property type="entry name" value="FAD_binding_6"/>
    <property type="match status" value="1"/>
</dbReference>
<dbReference type="PROSITE" id="PS00197">
    <property type="entry name" value="2FE2S_FER_1"/>
    <property type="match status" value="1"/>
</dbReference>
<feature type="transmembrane region" description="Helical" evidence="4">
    <location>
        <begin position="266"/>
        <end position="285"/>
    </location>
</feature>
<dbReference type="CDD" id="cd06189">
    <property type="entry name" value="flavin_oxioreductase"/>
    <property type="match status" value="1"/>
</dbReference>
<dbReference type="InterPro" id="IPR012675">
    <property type="entry name" value="Beta-grasp_dom_sf"/>
</dbReference>
<dbReference type="RefSeq" id="WP_106445935.1">
    <property type="nucleotide sequence ID" value="NZ_CP027669.1"/>
</dbReference>
<dbReference type="SUPFAM" id="SSF52343">
    <property type="entry name" value="Ferredoxin reductase-like, C-terminal NADP-linked domain"/>
    <property type="match status" value="1"/>
</dbReference>
<keyword evidence="4" id="KW-0472">Membrane</keyword>
<dbReference type="CDD" id="cd00207">
    <property type="entry name" value="fer2"/>
    <property type="match status" value="1"/>
</dbReference>
<evidence type="ECO:0000259" key="5">
    <source>
        <dbReference type="PROSITE" id="PS51002"/>
    </source>
</evidence>
<dbReference type="InterPro" id="IPR001433">
    <property type="entry name" value="OxRdtase_FAD/NAD-bd"/>
</dbReference>
<dbReference type="InterPro" id="IPR017927">
    <property type="entry name" value="FAD-bd_FR_type"/>
</dbReference>
<dbReference type="PROSITE" id="PS51384">
    <property type="entry name" value="FAD_FR"/>
    <property type="match status" value="1"/>
</dbReference>
<proteinExistence type="predicted"/>
<evidence type="ECO:0000256" key="2">
    <source>
        <dbReference type="ARBA" id="ARBA00011649"/>
    </source>
</evidence>
<dbReference type="InterPro" id="IPR006058">
    <property type="entry name" value="2Fe2S_fd_BS"/>
</dbReference>
<dbReference type="GO" id="GO:0009055">
    <property type="term" value="F:electron transfer activity"/>
    <property type="evidence" value="ECO:0007669"/>
    <property type="project" value="InterPro"/>
</dbReference>